<comment type="caution">
    <text evidence="1">The sequence shown here is derived from an EMBL/GenBank/DDBJ whole genome shotgun (WGS) entry which is preliminary data.</text>
</comment>
<evidence type="ECO:0000313" key="1">
    <source>
        <dbReference type="EMBL" id="KAI2393518.1"/>
    </source>
</evidence>
<organism evidence="1">
    <name type="scientific">Ophidiomyces ophidiicola</name>
    <dbReference type="NCBI Taxonomy" id="1387563"/>
    <lineage>
        <taxon>Eukaryota</taxon>
        <taxon>Fungi</taxon>
        <taxon>Dikarya</taxon>
        <taxon>Ascomycota</taxon>
        <taxon>Pezizomycotina</taxon>
        <taxon>Eurotiomycetes</taxon>
        <taxon>Eurotiomycetidae</taxon>
        <taxon>Onygenales</taxon>
        <taxon>Onygenaceae</taxon>
        <taxon>Ophidiomyces</taxon>
    </lineage>
</organism>
<sequence length="293" mass="32644">MAAEIPFVKLNDGTTIPSLGYGFGTAWYKRGDHEIIDRSLVEAAKSAIKLGYYHLDGAEVYGTERELGAAIKESGVSRDKLFVTTKVMNNIANIPKAIDESLEKLQLDYVDLYLIHAPFFANSDEDLQKAWADMEKVKEAGKARSIGVSNWLPQHFEAISQTAKIVPSINQIEYHPYLQHGPLLAYQQSKGIAAAAYSPLTPATRAKGGPVDGVLERLAKKYDTTEGNILLRWGIDQGVVVLTTSSKESRMAEYLQTLKFKLTAEEVNEIKTLGDEKHYRVFWNEKFAADDRS</sequence>
<gene>
    <name evidence="1" type="ORF">LOY88_000118</name>
</gene>
<name>A0ACB8V5S1_9EURO</name>
<reference evidence="1" key="1">
    <citation type="journal article" date="2022" name="bioRxiv">
        <title>Population genetic analysis of Ophidiomyces ophidiicola, the causative agent of snake fungal disease, indicates recent introductions to the USA.</title>
        <authorList>
            <person name="Ladner J.T."/>
            <person name="Palmer J.M."/>
            <person name="Ettinger C.L."/>
            <person name="Stajich J.E."/>
            <person name="Farrell T.M."/>
            <person name="Glorioso B.M."/>
            <person name="Lawson B."/>
            <person name="Price S.J."/>
            <person name="Stengle A.G."/>
            <person name="Grear D.A."/>
            <person name="Lorch J.M."/>
        </authorList>
    </citation>
    <scope>NUCLEOTIDE SEQUENCE</scope>
    <source>
        <strain evidence="1">NWHC 24266-5</strain>
    </source>
</reference>
<accession>A0ACB8V5S1</accession>
<protein>
    <submittedName>
        <fullName evidence="1">Uncharacterized protein</fullName>
    </submittedName>
</protein>
<proteinExistence type="predicted"/>
<dbReference type="EMBL" id="JALBCA010000002">
    <property type="protein sequence ID" value="KAI2393518.1"/>
    <property type="molecule type" value="Genomic_DNA"/>
</dbReference>